<feature type="transmembrane region" description="Helical" evidence="5">
    <location>
        <begin position="12"/>
        <end position="31"/>
    </location>
</feature>
<dbReference type="Pfam" id="PF01694">
    <property type="entry name" value="Rhomboid"/>
    <property type="match status" value="1"/>
</dbReference>
<keyword evidence="2 5" id="KW-0812">Transmembrane</keyword>
<dbReference type="SUPFAM" id="SSF144091">
    <property type="entry name" value="Rhomboid-like"/>
    <property type="match status" value="1"/>
</dbReference>
<evidence type="ECO:0000256" key="1">
    <source>
        <dbReference type="ARBA" id="ARBA00004141"/>
    </source>
</evidence>
<feature type="transmembrane region" description="Helical" evidence="5">
    <location>
        <begin position="133"/>
        <end position="153"/>
    </location>
</feature>
<dbReference type="Proteomes" id="UP001416858">
    <property type="component" value="Unassembled WGS sequence"/>
</dbReference>
<accession>A0ABP9VRT5</accession>
<evidence type="ECO:0000256" key="4">
    <source>
        <dbReference type="ARBA" id="ARBA00023136"/>
    </source>
</evidence>
<feature type="transmembrane region" description="Helical" evidence="5">
    <location>
        <begin position="83"/>
        <end position="102"/>
    </location>
</feature>
<evidence type="ECO:0000256" key="3">
    <source>
        <dbReference type="ARBA" id="ARBA00022989"/>
    </source>
</evidence>
<feature type="transmembrane region" description="Helical" evidence="5">
    <location>
        <begin position="51"/>
        <end position="76"/>
    </location>
</feature>
<gene>
    <name evidence="7" type="ORF">Rcae01_01935</name>
</gene>
<organism evidence="7 8">
    <name type="scientific">Novipirellula caenicola</name>
    <dbReference type="NCBI Taxonomy" id="1536901"/>
    <lineage>
        <taxon>Bacteria</taxon>
        <taxon>Pseudomonadati</taxon>
        <taxon>Planctomycetota</taxon>
        <taxon>Planctomycetia</taxon>
        <taxon>Pirellulales</taxon>
        <taxon>Pirellulaceae</taxon>
        <taxon>Novipirellula</taxon>
    </lineage>
</organism>
<keyword evidence="8" id="KW-1185">Reference proteome</keyword>
<dbReference type="InterPro" id="IPR035952">
    <property type="entry name" value="Rhomboid-like_sf"/>
</dbReference>
<sequence>MSTSLKKQAYPILILLLAMWLVRIVDIVIPIDLNQFGLLPRTLRGLAGIGLMPFLHASFGHLIANTIPLAILLGLTVASRQRAWPVVVAILIGNGVLLWLFGRSANHIGASGLVFGLIAYLITVGIREKQIASIAVAILVGMLFGGTLLTGILPRWNSVISWDGHLFGGICGLIVGIATSRSR</sequence>
<evidence type="ECO:0000256" key="2">
    <source>
        <dbReference type="ARBA" id="ARBA00022692"/>
    </source>
</evidence>
<evidence type="ECO:0000313" key="8">
    <source>
        <dbReference type="Proteomes" id="UP001416858"/>
    </source>
</evidence>
<reference evidence="7 8" key="1">
    <citation type="submission" date="2024-02" db="EMBL/GenBank/DDBJ databases">
        <title>Rhodopirellula caenicola NBRC 110016.</title>
        <authorList>
            <person name="Ichikawa N."/>
            <person name="Katano-Makiyama Y."/>
            <person name="Hidaka K."/>
        </authorList>
    </citation>
    <scope>NUCLEOTIDE SEQUENCE [LARGE SCALE GENOMIC DNA]</scope>
    <source>
        <strain evidence="7 8">NBRC 110016</strain>
    </source>
</reference>
<dbReference type="EMBL" id="BAABRO010000003">
    <property type="protein sequence ID" value="GAA5506482.1"/>
    <property type="molecule type" value="Genomic_DNA"/>
</dbReference>
<proteinExistence type="predicted"/>
<comment type="subcellular location">
    <subcellularLocation>
        <location evidence="1">Membrane</location>
        <topology evidence="1">Multi-pass membrane protein</topology>
    </subcellularLocation>
</comment>
<keyword evidence="3 5" id="KW-1133">Transmembrane helix</keyword>
<dbReference type="InterPro" id="IPR022764">
    <property type="entry name" value="Peptidase_S54_rhomboid_dom"/>
</dbReference>
<evidence type="ECO:0000256" key="5">
    <source>
        <dbReference type="SAM" id="Phobius"/>
    </source>
</evidence>
<feature type="domain" description="Peptidase S54 rhomboid" evidence="6">
    <location>
        <begin position="52"/>
        <end position="181"/>
    </location>
</feature>
<protein>
    <recommendedName>
        <fullName evidence="6">Peptidase S54 rhomboid domain-containing protein</fullName>
    </recommendedName>
</protein>
<feature type="transmembrane region" description="Helical" evidence="5">
    <location>
        <begin position="159"/>
        <end position="178"/>
    </location>
</feature>
<feature type="transmembrane region" description="Helical" evidence="5">
    <location>
        <begin position="108"/>
        <end position="126"/>
    </location>
</feature>
<keyword evidence="4 5" id="KW-0472">Membrane</keyword>
<name>A0ABP9VRT5_9BACT</name>
<dbReference type="RefSeq" id="WP_345683424.1">
    <property type="nucleotide sequence ID" value="NZ_BAABRO010000003.1"/>
</dbReference>
<evidence type="ECO:0000313" key="7">
    <source>
        <dbReference type="EMBL" id="GAA5506482.1"/>
    </source>
</evidence>
<comment type="caution">
    <text evidence="7">The sequence shown here is derived from an EMBL/GenBank/DDBJ whole genome shotgun (WGS) entry which is preliminary data.</text>
</comment>
<evidence type="ECO:0000259" key="6">
    <source>
        <dbReference type="Pfam" id="PF01694"/>
    </source>
</evidence>
<dbReference type="Gene3D" id="1.20.1540.10">
    <property type="entry name" value="Rhomboid-like"/>
    <property type="match status" value="1"/>
</dbReference>